<evidence type="ECO:0000313" key="2">
    <source>
        <dbReference type="EMBL" id="QJH95689.1"/>
    </source>
</evidence>
<gene>
    <name evidence="1" type="ORF">TM448A01565_0024</name>
    <name evidence="2" type="ORF">TM448B00508_0003</name>
</gene>
<dbReference type="EMBL" id="MT144627">
    <property type="protein sequence ID" value="QJH95689.1"/>
    <property type="molecule type" value="Genomic_DNA"/>
</dbReference>
<name>A0A6H1ZQ25_9ZZZZ</name>
<evidence type="ECO:0000313" key="1">
    <source>
        <dbReference type="EMBL" id="QJA50033.1"/>
    </source>
</evidence>
<protein>
    <submittedName>
        <fullName evidence="1">Uncharacterized protein</fullName>
    </submittedName>
</protein>
<dbReference type="EMBL" id="MT144169">
    <property type="protein sequence ID" value="QJA50033.1"/>
    <property type="molecule type" value="Genomic_DNA"/>
</dbReference>
<reference evidence="1" key="1">
    <citation type="submission" date="2020-03" db="EMBL/GenBank/DDBJ databases">
        <title>The deep terrestrial virosphere.</title>
        <authorList>
            <person name="Holmfeldt K."/>
            <person name="Nilsson E."/>
            <person name="Simone D."/>
            <person name="Lopez-Fernandez M."/>
            <person name="Wu X."/>
            <person name="de Brujin I."/>
            <person name="Lundin D."/>
            <person name="Andersson A."/>
            <person name="Bertilsson S."/>
            <person name="Dopson M."/>
        </authorList>
    </citation>
    <scope>NUCLEOTIDE SEQUENCE</scope>
    <source>
        <strain evidence="1">TM448A01565</strain>
        <strain evidence="2">TM448B00508</strain>
    </source>
</reference>
<proteinExistence type="predicted"/>
<accession>A0A6H1ZQ25</accession>
<dbReference type="AlphaFoldDB" id="A0A6H1ZQ25"/>
<sequence>MDEYPVSSDGMHFIDTASRDCWTSRVNLSEQRKARAVHMTMIRPGIWSYPTVRKLRAFEDGDITVYRCSAVDGIDVDEKALEPRDKETLTATAVMFGLDLVSAITGLAQKARQIVSLDRQLDDLSTLFSAGKLDYDAMGKLLGKVARTYPKVVLPANVATTQGLKDLAETIREHGSDHA</sequence>
<organism evidence="1">
    <name type="scientific">viral metagenome</name>
    <dbReference type="NCBI Taxonomy" id="1070528"/>
    <lineage>
        <taxon>unclassified sequences</taxon>
        <taxon>metagenomes</taxon>
        <taxon>organismal metagenomes</taxon>
    </lineage>
</organism>